<feature type="domain" description="RRM" evidence="3">
    <location>
        <begin position="183"/>
        <end position="260"/>
    </location>
</feature>
<reference evidence="4" key="1">
    <citation type="journal article" date="2013" name="Nat. Biotechnol.">
        <title>Draft genome sequence of chickpea (Cicer arietinum) provides a resource for trait improvement.</title>
        <authorList>
            <person name="Varshney R.K."/>
            <person name="Song C."/>
            <person name="Saxena R.K."/>
            <person name="Azam S."/>
            <person name="Yu S."/>
            <person name="Sharpe A.G."/>
            <person name="Cannon S."/>
            <person name="Baek J."/>
            <person name="Rosen B.D."/>
            <person name="Tar'an B."/>
            <person name="Millan T."/>
            <person name="Zhang X."/>
            <person name="Ramsay L.D."/>
            <person name="Iwata A."/>
            <person name="Wang Y."/>
            <person name="Nelson W."/>
            <person name="Farmer A.D."/>
            <person name="Gaur P.M."/>
            <person name="Soderlund C."/>
            <person name="Penmetsa R.V."/>
            <person name="Xu C."/>
            <person name="Bharti A.K."/>
            <person name="He W."/>
            <person name="Winter P."/>
            <person name="Zhao S."/>
            <person name="Hane J.K."/>
            <person name="Carrasquilla-Garcia N."/>
            <person name="Condie J.A."/>
            <person name="Upadhyaya H.D."/>
            <person name="Luo M.C."/>
            <person name="Thudi M."/>
            <person name="Gowda C.L."/>
            <person name="Singh N.P."/>
            <person name="Lichtenzveig J."/>
            <person name="Gali K.K."/>
            <person name="Rubio J."/>
            <person name="Nadarajan N."/>
            <person name="Dolezel J."/>
            <person name="Bansal K.C."/>
            <person name="Xu X."/>
            <person name="Edwards D."/>
            <person name="Zhang G."/>
            <person name="Kahl G."/>
            <person name="Gil J."/>
            <person name="Singh K.B."/>
            <person name="Datta S.K."/>
            <person name="Jackson S.A."/>
            <person name="Wang J."/>
            <person name="Cook D.R."/>
        </authorList>
    </citation>
    <scope>NUCLEOTIDE SEQUENCE [LARGE SCALE GENOMIC DNA]</scope>
    <source>
        <strain evidence="4">cv. CDC Frontier</strain>
    </source>
</reference>
<keyword evidence="4" id="KW-1185">Reference proteome</keyword>
<dbReference type="eggNOG" id="KOG0118">
    <property type="taxonomic scope" value="Eukaryota"/>
</dbReference>
<dbReference type="InterPro" id="IPR050502">
    <property type="entry name" value="Euk_RNA-bind_prot"/>
</dbReference>
<feature type="domain" description="RRM" evidence="3">
    <location>
        <begin position="80"/>
        <end position="158"/>
    </location>
</feature>
<organism evidence="4 5">
    <name type="scientific">Cicer arietinum</name>
    <name type="common">Chickpea</name>
    <name type="synonym">Garbanzo</name>
    <dbReference type="NCBI Taxonomy" id="3827"/>
    <lineage>
        <taxon>Eukaryota</taxon>
        <taxon>Viridiplantae</taxon>
        <taxon>Streptophyta</taxon>
        <taxon>Embryophyta</taxon>
        <taxon>Tracheophyta</taxon>
        <taxon>Spermatophyta</taxon>
        <taxon>Magnoliopsida</taxon>
        <taxon>eudicotyledons</taxon>
        <taxon>Gunneridae</taxon>
        <taxon>Pentapetalae</taxon>
        <taxon>rosids</taxon>
        <taxon>fabids</taxon>
        <taxon>Fabales</taxon>
        <taxon>Fabaceae</taxon>
        <taxon>Papilionoideae</taxon>
        <taxon>50 kb inversion clade</taxon>
        <taxon>NPAAA clade</taxon>
        <taxon>Hologalegina</taxon>
        <taxon>IRL clade</taxon>
        <taxon>Cicereae</taxon>
        <taxon>Cicer</taxon>
    </lineage>
</organism>
<dbReference type="GO" id="GO:0009535">
    <property type="term" value="C:chloroplast thylakoid membrane"/>
    <property type="evidence" value="ECO:0007669"/>
    <property type="project" value="TreeGrafter"/>
</dbReference>
<dbReference type="STRING" id="3827.A0A1S2XWT8"/>
<dbReference type="KEGG" id="cam:101498483"/>
<dbReference type="GO" id="GO:0003729">
    <property type="term" value="F:mRNA binding"/>
    <property type="evidence" value="ECO:0007669"/>
    <property type="project" value="TreeGrafter"/>
</dbReference>
<protein>
    <submittedName>
        <fullName evidence="5">30S ribosomal protein 2, chloroplastic</fullName>
    </submittedName>
</protein>
<evidence type="ECO:0000313" key="5">
    <source>
        <dbReference type="RefSeq" id="XP_004494871.1"/>
    </source>
</evidence>
<dbReference type="PANTHER" id="PTHR48025">
    <property type="entry name" value="OS02G0815200 PROTEIN"/>
    <property type="match status" value="1"/>
</dbReference>
<dbReference type="SUPFAM" id="SSF54928">
    <property type="entry name" value="RNA-binding domain, RBD"/>
    <property type="match status" value="1"/>
</dbReference>
<sequence length="264" mass="28978">MAANCTTIPLSLATTCSSSLLLGTKAKRFVYFSKVPYPFLSFLVTARSSKPKVSTDFAAAVNGDDVVSSEEEPVKLGNPTQVYVCNLPRSWDTEQLLHLFTPHGTVLSVEVCRNVESGESKGSAYVTMRSYNTAKTAIAALDGLDVGGREMRVKFSFQMNSKKKGLETLNSPPARTIYYEGPHKVYVGNLSRSATPEDVRHLFGRFGNVASVRVLQDLKMGKSRVYAFVSYLSQTERDASMSLNGTEFCGRILVVREGVEKTET</sequence>
<keyword evidence="5" id="KW-0689">Ribosomal protein</keyword>
<evidence type="ECO:0000256" key="2">
    <source>
        <dbReference type="PROSITE-ProRule" id="PRU00176"/>
    </source>
</evidence>
<name>A0A1S2XWT8_CICAR</name>
<dbReference type="GO" id="GO:1901259">
    <property type="term" value="P:chloroplast rRNA processing"/>
    <property type="evidence" value="ECO:0007669"/>
    <property type="project" value="TreeGrafter"/>
</dbReference>
<gene>
    <name evidence="5" type="primary">LOC101498483</name>
</gene>
<evidence type="ECO:0000256" key="1">
    <source>
        <dbReference type="ARBA" id="ARBA00022884"/>
    </source>
</evidence>
<dbReference type="GeneID" id="101498483"/>
<accession>A0A1S2XWT8</accession>
<dbReference type="GO" id="GO:0005840">
    <property type="term" value="C:ribosome"/>
    <property type="evidence" value="ECO:0007669"/>
    <property type="project" value="UniProtKB-KW"/>
</dbReference>
<dbReference type="AlphaFoldDB" id="A0A1S2XWT8"/>
<dbReference type="RefSeq" id="XP_004494871.1">
    <property type="nucleotide sequence ID" value="XM_004494814.3"/>
</dbReference>
<dbReference type="InterPro" id="IPR012677">
    <property type="entry name" value="Nucleotide-bd_a/b_plait_sf"/>
</dbReference>
<keyword evidence="5" id="KW-0687">Ribonucleoprotein</keyword>
<dbReference type="Pfam" id="PF00076">
    <property type="entry name" value="RRM_1"/>
    <property type="match status" value="2"/>
</dbReference>
<keyword evidence="1 2" id="KW-0694">RNA-binding</keyword>
<evidence type="ECO:0000259" key="3">
    <source>
        <dbReference type="PROSITE" id="PS50102"/>
    </source>
</evidence>
<dbReference type="PaxDb" id="3827-XP_004494871.1"/>
<proteinExistence type="predicted"/>
<dbReference type="OrthoDB" id="439808at2759"/>
<evidence type="ECO:0000313" key="4">
    <source>
        <dbReference type="Proteomes" id="UP000087171"/>
    </source>
</evidence>
<reference evidence="5" key="2">
    <citation type="submission" date="2025-08" db="UniProtKB">
        <authorList>
            <consortium name="RefSeq"/>
        </authorList>
    </citation>
    <scope>IDENTIFICATION</scope>
    <source>
        <tissue evidence="5">Etiolated seedlings</tissue>
    </source>
</reference>
<dbReference type="Gene3D" id="3.30.70.330">
    <property type="match status" value="2"/>
</dbReference>
<dbReference type="Proteomes" id="UP000087171">
    <property type="component" value="Chromosome Ca3"/>
</dbReference>
<dbReference type="SMART" id="SM00360">
    <property type="entry name" value="RRM"/>
    <property type="match status" value="2"/>
</dbReference>
<dbReference type="PANTHER" id="PTHR48025:SF7">
    <property type="entry name" value="RNA-BINDING (RRM_RBD_RNP MOTIFS) FAMILY PROTEIN"/>
    <property type="match status" value="1"/>
</dbReference>
<dbReference type="InterPro" id="IPR000504">
    <property type="entry name" value="RRM_dom"/>
</dbReference>
<dbReference type="PROSITE" id="PS50102">
    <property type="entry name" value="RRM"/>
    <property type="match status" value="2"/>
</dbReference>
<dbReference type="InterPro" id="IPR035979">
    <property type="entry name" value="RBD_domain_sf"/>
</dbReference>